<feature type="active site" description="Proton donor/acceptor" evidence="9">
    <location>
        <position position="211"/>
    </location>
</feature>
<evidence type="ECO:0000313" key="12">
    <source>
        <dbReference type="Proteomes" id="UP001165293"/>
    </source>
</evidence>
<dbReference type="HAMAP" id="MF_01924">
    <property type="entry name" value="A_A_dipeptidase"/>
    <property type="match status" value="1"/>
</dbReference>
<evidence type="ECO:0000256" key="10">
    <source>
        <dbReference type="PIRNR" id="PIRNR026671"/>
    </source>
</evidence>
<evidence type="ECO:0000256" key="2">
    <source>
        <dbReference type="ARBA" id="ARBA00022670"/>
    </source>
</evidence>
<keyword evidence="8 10" id="KW-0961">Cell wall biogenesis/degradation</keyword>
<evidence type="ECO:0000256" key="7">
    <source>
        <dbReference type="ARBA" id="ARBA00023049"/>
    </source>
</evidence>
<comment type="function">
    <text evidence="9 10">Catalyzes hydrolysis of the D-alanyl-D-alanine dipeptide.</text>
</comment>
<dbReference type="PIRSF" id="PIRSF026671">
    <property type="entry name" value="AA_dipeptidase"/>
    <property type="match status" value="1"/>
</dbReference>
<comment type="similarity">
    <text evidence="9 10">Belongs to the peptidase M15D family.</text>
</comment>
<evidence type="ECO:0000256" key="4">
    <source>
        <dbReference type="ARBA" id="ARBA00022801"/>
    </source>
</evidence>
<organism evidence="11 12">
    <name type="scientific">Noviluteimonas lactosilytica</name>
    <dbReference type="NCBI Taxonomy" id="2888523"/>
    <lineage>
        <taxon>Bacteria</taxon>
        <taxon>Pseudomonadati</taxon>
        <taxon>Pseudomonadota</taxon>
        <taxon>Gammaproteobacteria</taxon>
        <taxon>Lysobacterales</taxon>
        <taxon>Lysobacteraceae</taxon>
        <taxon>Noviluteimonas</taxon>
    </lineage>
</organism>
<dbReference type="Gene3D" id="3.30.1380.10">
    <property type="match status" value="1"/>
</dbReference>
<keyword evidence="6 9" id="KW-0224">Dipeptidase</keyword>
<keyword evidence="7 9" id="KW-0482">Metalloprotease</keyword>
<dbReference type="InterPro" id="IPR000755">
    <property type="entry name" value="A_A_dipeptidase"/>
</dbReference>
<keyword evidence="3 9" id="KW-0479">Metal-binding</keyword>
<keyword evidence="2 9" id="KW-0645">Protease</keyword>
<evidence type="ECO:0000256" key="9">
    <source>
        <dbReference type="HAMAP-Rule" id="MF_01924"/>
    </source>
</evidence>
<accession>A0ABS8JEH9</accession>
<comment type="catalytic activity">
    <reaction evidence="1 9 10">
        <text>D-alanyl-D-alanine + H2O = 2 D-alanine</text>
        <dbReference type="Rhea" id="RHEA:20661"/>
        <dbReference type="ChEBI" id="CHEBI:15377"/>
        <dbReference type="ChEBI" id="CHEBI:57416"/>
        <dbReference type="ChEBI" id="CHEBI:57822"/>
        <dbReference type="EC" id="3.4.13.22"/>
    </reaction>
</comment>
<dbReference type="Pfam" id="PF01427">
    <property type="entry name" value="Peptidase_M15"/>
    <property type="match status" value="1"/>
</dbReference>
<dbReference type="PANTHER" id="PTHR43126">
    <property type="entry name" value="D-ALANYL-D-ALANINE DIPEPTIDASE"/>
    <property type="match status" value="1"/>
</dbReference>
<feature type="site" description="Transition state stabilizer" evidence="9">
    <location>
        <position position="98"/>
    </location>
</feature>
<dbReference type="PANTHER" id="PTHR43126:SF1">
    <property type="entry name" value="D-ALANYL-D-ALANINE DIPEPTIDASE"/>
    <property type="match status" value="1"/>
</dbReference>
<dbReference type="EC" id="3.4.13.22" evidence="9 10"/>
<evidence type="ECO:0000256" key="3">
    <source>
        <dbReference type="ARBA" id="ARBA00022723"/>
    </source>
</evidence>
<keyword evidence="4 9" id="KW-0378">Hydrolase</keyword>
<evidence type="ECO:0000256" key="1">
    <source>
        <dbReference type="ARBA" id="ARBA00001362"/>
    </source>
</evidence>
<comment type="cofactor">
    <cofactor evidence="9">
        <name>Zn(2+)</name>
        <dbReference type="ChEBI" id="CHEBI:29105"/>
    </cofactor>
    <text evidence="9">Binds 1 zinc ion per subunit.</text>
</comment>
<gene>
    <name evidence="9" type="primary">ddpX</name>
    <name evidence="11" type="ORF">LK996_02735</name>
</gene>
<keyword evidence="5 9" id="KW-0862">Zinc</keyword>
<evidence type="ECO:0000313" key="11">
    <source>
        <dbReference type="EMBL" id="MCC8362001.1"/>
    </source>
</evidence>
<protein>
    <recommendedName>
        <fullName evidence="9 10">D-alanyl-D-alanine dipeptidase</fullName>
        <shortName evidence="9 10">D-Ala-D-Ala dipeptidase</shortName>
        <ecNumber evidence="9 10">3.4.13.22</ecNumber>
    </recommendedName>
</protein>
<evidence type="ECO:0000256" key="5">
    <source>
        <dbReference type="ARBA" id="ARBA00022833"/>
    </source>
</evidence>
<keyword evidence="12" id="KW-1185">Reference proteome</keyword>
<name>A0ABS8JEH9_9GAMM</name>
<feature type="binding site" evidence="9">
    <location>
        <position position="214"/>
    </location>
    <ligand>
        <name>Zn(2+)</name>
        <dbReference type="ChEBI" id="CHEBI:29105"/>
        <note>catalytic</note>
    </ligand>
</feature>
<evidence type="ECO:0000256" key="8">
    <source>
        <dbReference type="ARBA" id="ARBA00023316"/>
    </source>
</evidence>
<evidence type="ECO:0000256" key="6">
    <source>
        <dbReference type="ARBA" id="ARBA00022997"/>
    </source>
</evidence>
<sequence length="232" mass="25524">MAAACALALAACASTPQGPTISTATTPEAAGLVDIRALVPDIDLDMRYAGANNFTGARVEGYDAARCFLLRPAAEALARVELALREEHLRLRLFDCYRPVRAVQRFVQWAHAPEDGTTKAAYYPTFDKPALLGDYIAPTSGHSRGATLDLTLLQCDAHLAACEPLDMGTTFDFFDTLANTDSPKATDAQRENRHRLRDAMEYGGFRNYPMEWWHFTLDPEPSPGVAYDVPIR</sequence>
<dbReference type="SUPFAM" id="SSF55166">
    <property type="entry name" value="Hedgehog/DD-peptidase"/>
    <property type="match status" value="1"/>
</dbReference>
<dbReference type="EMBL" id="JAJGAK010000001">
    <property type="protein sequence ID" value="MCC8362001.1"/>
    <property type="molecule type" value="Genomic_DNA"/>
</dbReference>
<dbReference type="InterPro" id="IPR009045">
    <property type="entry name" value="Zn_M74/Hedgehog-like"/>
</dbReference>
<feature type="binding site" evidence="9">
    <location>
        <position position="149"/>
    </location>
    <ligand>
        <name>Zn(2+)</name>
        <dbReference type="ChEBI" id="CHEBI:29105"/>
        <note>catalytic</note>
    </ligand>
</feature>
<comment type="caution">
    <text evidence="11">The sequence shown here is derived from an EMBL/GenBank/DDBJ whole genome shotgun (WGS) entry which is preliminary data.</text>
</comment>
<feature type="binding site" evidence="9">
    <location>
        <position position="142"/>
    </location>
    <ligand>
        <name>Zn(2+)</name>
        <dbReference type="ChEBI" id="CHEBI:29105"/>
        <note>catalytic</note>
    </ligand>
</feature>
<dbReference type="CDD" id="cd14817">
    <property type="entry name" value="D-Ala-D-Ala_dipeptidase_VanX"/>
    <property type="match status" value="1"/>
</dbReference>
<proteinExistence type="inferred from homology"/>
<dbReference type="Proteomes" id="UP001165293">
    <property type="component" value="Unassembled WGS sequence"/>
</dbReference>
<reference evidence="11" key="1">
    <citation type="submission" date="2021-10" db="EMBL/GenBank/DDBJ databases">
        <authorList>
            <person name="Lyu M."/>
            <person name="Wang X."/>
            <person name="Meng X."/>
            <person name="Xu K."/>
        </authorList>
    </citation>
    <scope>NUCLEOTIDE SEQUENCE</scope>
    <source>
        <strain evidence="11">A6</strain>
    </source>
</reference>